<feature type="transmembrane region" description="Helical" evidence="8">
    <location>
        <begin position="410"/>
        <end position="430"/>
    </location>
</feature>
<keyword evidence="5 8" id="KW-1133">Transmembrane helix</keyword>
<reference evidence="9" key="1">
    <citation type="journal article" date="2005" name="Am. J. Physiol. Regul. Integr. Comp. Physiol.">
        <title>Roles of Slc13a1 and Slc26a1 sulfate transporters of eel kidney in sulfate homeostasis and osmoregulation in freshwater.</title>
        <authorList>
            <person name="Nakada T."/>
            <person name="Zandi-Nejad K."/>
            <person name="Kurita Y."/>
            <person name="Kudo H."/>
            <person name="Broumand V."/>
            <person name="Kwon C.Y."/>
            <person name="Mercado A."/>
            <person name="Mount D.B."/>
            <person name="Hirose S."/>
        </authorList>
    </citation>
    <scope>NUCLEOTIDE SEQUENCE</scope>
</reference>
<dbReference type="PANTHER" id="PTHR10283:SF65">
    <property type="entry name" value="SOLUTE CARRIER FAMILY 13 MEMBER 1"/>
    <property type="match status" value="1"/>
</dbReference>
<dbReference type="PANTHER" id="PTHR10283">
    <property type="entry name" value="SOLUTE CARRIER FAMILY 13 MEMBER"/>
    <property type="match status" value="1"/>
</dbReference>
<evidence type="ECO:0000256" key="2">
    <source>
        <dbReference type="ARBA" id="ARBA00006772"/>
    </source>
</evidence>
<evidence type="ECO:0000256" key="3">
    <source>
        <dbReference type="ARBA" id="ARBA00022448"/>
    </source>
</evidence>
<evidence type="ECO:0000256" key="4">
    <source>
        <dbReference type="ARBA" id="ARBA00022692"/>
    </source>
</evidence>
<name>Q6L970_ANGJA</name>
<keyword evidence="7" id="KW-0406">Ion transport</keyword>
<evidence type="ECO:0000256" key="7">
    <source>
        <dbReference type="ARBA" id="ARBA00023201"/>
    </source>
</evidence>
<keyword evidence="3" id="KW-0813">Transport</keyword>
<keyword evidence="7" id="KW-0915">Sodium</keyword>
<proteinExistence type="evidence at transcript level"/>
<accession>Q6L970</accession>
<dbReference type="InterPro" id="IPR001898">
    <property type="entry name" value="SLC13A/DASS"/>
</dbReference>
<keyword evidence="4 8" id="KW-0812">Transmembrane</keyword>
<feature type="transmembrane region" description="Helical" evidence="8">
    <location>
        <begin position="271"/>
        <end position="296"/>
    </location>
</feature>
<feature type="transmembrane region" description="Helical" evidence="8">
    <location>
        <begin position="492"/>
        <end position="523"/>
    </location>
</feature>
<keyword evidence="7" id="KW-0739">Sodium transport</keyword>
<feature type="transmembrane region" description="Helical" evidence="8">
    <location>
        <begin position="12"/>
        <end position="32"/>
    </location>
</feature>
<feature type="transmembrane region" description="Helical" evidence="8">
    <location>
        <begin position="457"/>
        <end position="480"/>
    </location>
</feature>
<dbReference type="InterPro" id="IPR031312">
    <property type="entry name" value="Na/sul_symport_CS"/>
</dbReference>
<comment type="similarity">
    <text evidence="2">Belongs to the SLC13A/DASS transporter (TC 2.A.47) family. NADC subfamily.</text>
</comment>
<feature type="transmembrane region" description="Helical" evidence="8">
    <location>
        <begin position="380"/>
        <end position="398"/>
    </location>
</feature>
<feature type="transmembrane region" description="Helical" evidence="8">
    <location>
        <begin position="122"/>
        <end position="139"/>
    </location>
</feature>
<feature type="transmembrane region" description="Helical" evidence="8">
    <location>
        <begin position="535"/>
        <end position="555"/>
    </location>
</feature>
<comment type="subcellular location">
    <subcellularLocation>
        <location evidence="1">Membrane</location>
        <topology evidence="1">Multi-pass membrane protein</topology>
    </subcellularLocation>
</comment>
<keyword evidence="6 8" id="KW-0472">Membrane</keyword>
<dbReference type="PROSITE" id="PS01271">
    <property type="entry name" value="NA_SULFATE"/>
    <property type="match status" value="1"/>
</dbReference>
<dbReference type="EMBL" id="AB111926">
    <property type="protein sequence ID" value="BAD22605.1"/>
    <property type="molecule type" value="mRNA"/>
</dbReference>
<dbReference type="GO" id="GO:0015382">
    <property type="term" value="F:sodium:sulfate symporter activity"/>
    <property type="evidence" value="ECO:0007669"/>
    <property type="project" value="TreeGrafter"/>
</dbReference>
<evidence type="ECO:0000256" key="5">
    <source>
        <dbReference type="ARBA" id="ARBA00022989"/>
    </source>
</evidence>
<gene>
    <name evidence="9" type="primary">NaSi-1</name>
</gene>
<feature type="transmembrane region" description="Helical" evidence="8">
    <location>
        <begin position="575"/>
        <end position="596"/>
    </location>
</feature>
<protein>
    <submittedName>
        <fullName evidence="9">Solute carrier family 13 member 1</fullName>
    </submittedName>
</protein>
<evidence type="ECO:0000256" key="6">
    <source>
        <dbReference type="ARBA" id="ARBA00023136"/>
    </source>
</evidence>
<evidence type="ECO:0000256" key="8">
    <source>
        <dbReference type="SAM" id="Phobius"/>
    </source>
</evidence>
<feature type="transmembrane region" description="Helical" evidence="8">
    <location>
        <begin position="316"/>
        <end position="340"/>
    </location>
</feature>
<dbReference type="Pfam" id="PF00939">
    <property type="entry name" value="Na_sulph_symp"/>
    <property type="match status" value="1"/>
</dbReference>
<sequence length="619" mass="68139">MGFLSNARSFRSLIIIILTPLLLLPLPLLIGTKVAECAFILLVMSTFWMTEALPLAVTALLPALFFPLFGILKSTQVASAYFKEFHLLLAGVICSATSIKKWNLHKRIAMKLVVSVGVNPGWLMLGFMTSSAFLSMWLNNTSTTAMLMPIVEVVLQQIMNVENEVTVQRKRASTGCSNGALQLDELEEKNEKINIEEAMRYNGVGPKSVIFAIPEGLPPHSEAHMERGECYVQPISVLYNIPEETPGNTQVPIPGPVGRYRSVKDHMMCKGLSLCIAYSTTIGGLTTLTGTSTNLIFNEQMNEFYPECSCINFGNWFLLCLPITVIILLLSWVWLHWMFLGNLKSLLSYRKEKSEREQATQRVIEQEYNALGPMSTQEKVTLTILVLMVLLWLVRNPGFMPGWAALFPQYSGYATDATVALLLGLMFFIIPANNSPSPQTETLVTWKEFQSCMPWEICLLVGGGFALAEGIKVSGLSIWLADLLIPLGRLPIWLLTAITCGIVSTFTEVASNPATITIFAPILAPMAEVIRVNPLLILIPTTLCTSFAFLLPVSNPPNAIVFTYGHVNIMDMVKAGLGLKIIGLTVVLLGVASWGVPLYDLNTYPDWAPIHATTNTTGL</sequence>
<evidence type="ECO:0000313" key="9">
    <source>
        <dbReference type="EMBL" id="BAD22605.1"/>
    </source>
</evidence>
<dbReference type="GO" id="GO:0005886">
    <property type="term" value="C:plasma membrane"/>
    <property type="evidence" value="ECO:0007669"/>
    <property type="project" value="TreeGrafter"/>
</dbReference>
<feature type="transmembrane region" description="Helical" evidence="8">
    <location>
        <begin position="52"/>
        <end position="72"/>
    </location>
</feature>
<organism evidence="9">
    <name type="scientific">Anguilla japonica</name>
    <name type="common">Japanese eel</name>
    <dbReference type="NCBI Taxonomy" id="7937"/>
    <lineage>
        <taxon>Eukaryota</taxon>
        <taxon>Metazoa</taxon>
        <taxon>Chordata</taxon>
        <taxon>Craniata</taxon>
        <taxon>Vertebrata</taxon>
        <taxon>Euteleostomi</taxon>
        <taxon>Actinopterygii</taxon>
        <taxon>Neopterygii</taxon>
        <taxon>Teleostei</taxon>
        <taxon>Anguilliformes</taxon>
        <taxon>Anguillidae</taxon>
        <taxon>Anguilla</taxon>
    </lineage>
</organism>
<feature type="transmembrane region" description="Helical" evidence="8">
    <location>
        <begin position="84"/>
        <end position="102"/>
    </location>
</feature>
<evidence type="ECO:0000256" key="1">
    <source>
        <dbReference type="ARBA" id="ARBA00004141"/>
    </source>
</evidence>
<dbReference type="AlphaFoldDB" id="Q6L970"/>